<evidence type="ECO:0000313" key="3">
    <source>
        <dbReference type="EMBL" id="MPC33640.1"/>
    </source>
</evidence>
<feature type="signal peptide" evidence="2">
    <location>
        <begin position="1"/>
        <end position="19"/>
    </location>
</feature>
<evidence type="ECO:0000313" key="4">
    <source>
        <dbReference type="Proteomes" id="UP000324222"/>
    </source>
</evidence>
<dbReference type="EMBL" id="VSRR010002874">
    <property type="protein sequence ID" value="MPC33640.1"/>
    <property type="molecule type" value="Genomic_DNA"/>
</dbReference>
<keyword evidence="4" id="KW-1185">Reference proteome</keyword>
<feature type="chain" id="PRO_5022911706" evidence="2">
    <location>
        <begin position="20"/>
        <end position="68"/>
    </location>
</feature>
<protein>
    <submittedName>
        <fullName evidence="3">Uncharacterized protein</fullName>
    </submittedName>
</protein>
<organism evidence="3 4">
    <name type="scientific">Portunus trituberculatus</name>
    <name type="common">Swimming crab</name>
    <name type="synonym">Neptunus trituberculatus</name>
    <dbReference type="NCBI Taxonomy" id="210409"/>
    <lineage>
        <taxon>Eukaryota</taxon>
        <taxon>Metazoa</taxon>
        <taxon>Ecdysozoa</taxon>
        <taxon>Arthropoda</taxon>
        <taxon>Crustacea</taxon>
        <taxon>Multicrustacea</taxon>
        <taxon>Malacostraca</taxon>
        <taxon>Eumalacostraca</taxon>
        <taxon>Eucarida</taxon>
        <taxon>Decapoda</taxon>
        <taxon>Pleocyemata</taxon>
        <taxon>Brachyura</taxon>
        <taxon>Eubrachyura</taxon>
        <taxon>Portunoidea</taxon>
        <taxon>Portunidae</taxon>
        <taxon>Portuninae</taxon>
        <taxon>Portunus</taxon>
    </lineage>
</organism>
<gene>
    <name evidence="3" type="ORF">E2C01_026995</name>
</gene>
<comment type="caution">
    <text evidence="3">The sequence shown here is derived from an EMBL/GenBank/DDBJ whole genome shotgun (WGS) entry which is preliminary data.</text>
</comment>
<sequence length="68" mass="7531">MLISVMSCILIFARVEVQARPMRGLRQREEGEWGPMSRGTEGEGWRAGLPTSRRGAGQGGLCGIRWEV</sequence>
<evidence type="ECO:0000256" key="2">
    <source>
        <dbReference type="SAM" id="SignalP"/>
    </source>
</evidence>
<evidence type="ECO:0000256" key="1">
    <source>
        <dbReference type="SAM" id="MobiDB-lite"/>
    </source>
</evidence>
<feature type="region of interest" description="Disordered" evidence="1">
    <location>
        <begin position="28"/>
        <end position="57"/>
    </location>
</feature>
<accession>A0A5B7EGS7</accession>
<dbReference type="AlphaFoldDB" id="A0A5B7EGS7"/>
<name>A0A5B7EGS7_PORTR</name>
<proteinExistence type="predicted"/>
<dbReference type="Proteomes" id="UP000324222">
    <property type="component" value="Unassembled WGS sequence"/>
</dbReference>
<keyword evidence="2" id="KW-0732">Signal</keyword>
<reference evidence="3 4" key="1">
    <citation type="submission" date="2019-05" db="EMBL/GenBank/DDBJ databases">
        <title>Another draft genome of Portunus trituberculatus and its Hox gene families provides insights of decapod evolution.</title>
        <authorList>
            <person name="Jeong J.-H."/>
            <person name="Song I."/>
            <person name="Kim S."/>
            <person name="Choi T."/>
            <person name="Kim D."/>
            <person name="Ryu S."/>
            <person name="Kim W."/>
        </authorList>
    </citation>
    <scope>NUCLEOTIDE SEQUENCE [LARGE SCALE GENOMIC DNA]</scope>
    <source>
        <tissue evidence="3">Muscle</tissue>
    </source>
</reference>